<dbReference type="PANTHER" id="PTHR42933:SF1">
    <property type="entry name" value="SITE-SPECIFIC DNA-METHYLTRANSFERASE (ADENINE-SPECIFIC)"/>
    <property type="match status" value="1"/>
</dbReference>
<evidence type="ECO:0000256" key="2">
    <source>
        <dbReference type="ARBA" id="ARBA00022603"/>
    </source>
</evidence>
<accession>A0A943HGZ1</accession>
<evidence type="ECO:0000256" key="6">
    <source>
        <dbReference type="ARBA" id="ARBA00047942"/>
    </source>
</evidence>
<dbReference type="GO" id="GO:0009307">
    <property type="term" value="P:DNA restriction-modification system"/>
    <property type="evidence" value="ECO:0007669"/>
    <property type="project" value="UniProtKB-KW"/>
</dbReference>
<dbReference type="PRINTS" id="PR00507">
    <property type="entry name" value="N12N6MTFRASE"/>
</dbReference>
<gene>
    <name evidence="9" type="ORF">KHY36_02270</name>
</gene>
<keyword evidence="4" id="KW-0949">S-adenosyl-L-methionine</keyword>
<name>A0A943HGZ1_9FIRM</name>
<proteinExistence type="predicted"/>
<dbReference type="AlphaFoldDB" id="A0A943HGZ1"/>
<protein>
    <recommendedName>
        <fullName evidence="1">site-specific DNA-methyltransferase (adenine-specific)</fullName>
        <ecNumber evidence="1">2.1.1.72</ecNumber>
    </recommendedName>
</protein>
<feature type="compositionally biased region" description="Basic and acidic residues" evidence="7">
    <location>
        <begin position="264"/>
        <end position="279"/>
    </location>
</feature>
<dbReference type="Gene3D" id="3.40.50.150">
    <property type="entry name" value="Vaccinia Virus protein VP39"/>
    <property type="match status" value="1"/>
</dbReference>
<dbReference type="GO" id="GO:0009007">
    <property type="term" value="F:site-specific DNA-methyltransferase (adenine-specific) activity"/>
    <property type="evidence" value="ECO:0007669"/>
    <property type="project" value="UniProtKB-EC"/>
</dbReference>
<keyword evidence="3" id="KW-0808">Transferase</keyword>
<evidence type="ECO:0000256" key="1">
    <source>
        <dbReference type="ARBA" id="ARBA00011900"/>
    </source>
</evidence>
<dbReference type="InterPro" id="IPR003356">
    <property type="entry name" value="DNA_methylase_A-5"/>
</dbReference>
<dbReference type="EMBL" id="JAGZGG010000003">
    <property type="protein sequence ID" value="MBS5331339.1"/>
    <property type="molecule type" value="Genomic_DNA"/>
</dbReference>
<dbReference type="PANTHER" id="PTHR42933">
    <property type="entry name" value="SLR6095 PROTEIN"/>
    <property type="match status" value="1"/>
</dbReference>
<sequence length="321" mass="35706">MAKVVRGVDDYKKEFLRLFDSLCGKYSRWEVWSDFIQLTAIDMSNATDKVNAPKRMETGKTIRKKYRDADMETMGNMLMQLVYGMDADTDQDFLGELYMACNLGNDHAGQFFTPYNVCQCMSEITYDVPALLDGKGFIAVNDPACGAGALLLSFANICKRKGINYQEKVLFVAQDIDYTVGLMCYIQLSLMGCAGYVVIGDTLINPCTAYDKKGLLPAGDPERIWFTPLFSDGIWYGRRLAAQMDLLISGSSRKSPENVNSFTEKPEKVADSPAKDTKKPCSFTEPAKAAAPVSTPVSTKKVETWKPAELNETKNGQLTFF</sequence>
<evidence type="ECO:0000256" key="5">
    <source>
        <dbReference type="ARBA" id="ARBA00022747"/>
    </source>
</evidence>
<evidence type="ECO:0000313" key="9">
    <source>
        <dbReference type="EMBL" id="MBS5331339.1"/>
    </source>
</evidence>
<feature type="region of interest" description="Disordered" evidence="7">
    <location>
        <begin position="252"/>
        <end position="302"/>
    </location>
</feature>
<feature type="domain" description="DNA methylase adenine-specific" evidence="8">
    <location>
        <begin position="105"/>
        <end position="210"/>
    </location>
</feature>
<dbReference type="InterPro" id="IPR029063">
    <property type="entry name" value="SAM-dependent_MTases_sf"/>
</dbReference>
<dbReference type="InterPro" id="IPR051537">
    <property type="entry name" value="DNA_Adenine_Mtase"/>
</dbReference>
<comment type="caution">
    <text evidence="9">The sequence shown here is derived from an EMBL/GenBank/DDBJ whole genome shotgun (WGS) entry which is preliminary data.</text>
</comment>
<reference evidence="9" key="1">
    <citation type="submission" date="2021-02" db="EMBL/GenBank/DDBJ databases">
        <title>Infant gut strain persistence is associated with maternal origin, phylogeny, and functional potential including surface adhesion and iron acquisition.</title>
        <authorList>
            <person name="Lou Y.C."/>
        </authorList>
    </citation>
    <scope>NUCLEOTIDE SEQUENCE</scope>
    <source>
        <strain evidence="9">L3_101_000M1_dasL3_101_000M1_concoct_87</strain>
    </source>
</reference>
<dbReference type="SUPFAM" id="SSF53335">
    <property type="entry name" value="S-adenosyl-L-methionine-dependent methyltransferases"/>
    <property type="match status" value="1"/>
</dbReference>
<evidence type="ECO:0000256" key="4">
    <source>
        <dbReference type="ARBA" id="ARBA00022691"/>
    </source>
</evidence>
<keyword evidence="5" id="KW-0680">Restriction system</keyword>
<keyword evidence="2 9" id="KW-0489">Methyltransferase</keyword>
<evidence type="ECO:0000259" key="8">
    <source>
        <dbReference type="Pfam" id="PF02384"/>
    </source>
</evidence>
<dbReference type="GO" id="GO:0032259">
    <property type="term" value="P:methylation"/>
    <property type="evidence" value="ECO:0007669"/>
    <property type="project" value="UniProtKB-KW"/>
</dbReference>
<dbReference type="GO" id="GO:0003677">
    <property type="term" value="F:DNA binding"/>
    <property type="evidence" value="ECO:0007669"/>
    <property type="project" value="InterPro"/>
</dbReference>
<evidence type="ECO:0000256" key="7">
    <source>
        <dbReference type="SAM" id="MobiDB-lite"/>
    </source>
</evidence>
<comment type="catalytic activity">
    <reaction evidence="6">
        <text>a 2'-deoxyadenosine in DNA + S-adenosyl-L-methionine = an N(6)-methyl-2'-deoxyadenosine in DNA + S-adenosyl-L-homocysteine + H(+)</text>
        <dbReference type="Rhea" id="RHEA:15197"/>
        <dbReference type="Rhea" id="RHEA-COMP:12418"/>
        <dbReference type="Rhea" id="RHEA-COMP:12419"/>
        <dbReference type="ChEBI" id="CHEBI:15378"/>
        <dbReference type="ChEBI" id="CHEBI:57856"/>
        <dbReference type="ChEBI" id="CHEBI:59789"/>
        <dbReference type="ChEBI" id="CHEBI:90615"/>
        <dbReference type="ChEBI" id="CHEBI:90616"/>
        <dbReference type="EC" id="2.1.1.72"/>
    </reaction>
</comment>
<organism evidence="9 10">
    <name type="scientific">Subdoligranulum variabile</name>
    <dbReference type="NCBI Taxonomy" id="214851"/>
    <lineage>
        <taxon>Bacteria</taxon>
        <taxon>Bacillati</taxon>
        <taxon>Bacillota</taxon>
        <taxon>Clostridia</taxon>
        <taxon>Eubacteriales</taxon>
        <taxon>Oscillospiraceae</taxon>
        <taxon>Subdoligranulum</taxon>
    </lineage>
</organism>
<evidence type="ECO:0000256" key="3">
    <source>
        <dbReference type="ARBA" id="ARBA00022679"/>
    </source>
</evidence>
<dbReference type="GO" id="GO:0008170">
    <property type="term" value="F:N-methyltransferase activity"/>
    <property type="evidence" value="ECO:0007669"/>
    <property type="project" value="InterPro"/>
</dbReference>
<feature type="compositionally biased region" description="Polar residues" evidence="7">
    <location>
        <begin position="252"/>
        <end position="263"/>
    </location>
</feature>
<dbReference type="Proteomes" id="UP000759273">
    <property type="component" value="Unassembled WGS sequence"/>
</dbReference>
<dbReference type="Pfam" id="PF02384">
    <property type="entry name" value="N6_Mtase"/>
    <property type="match status" value="1"/>
</dbReference>
<dbReference type="EC" id="2.1.1.72" evidence="1"/>
<evidence type="ECO:0000313" key="10">
    <source>
        <dbReference type="Proteomes" id="UP000759273"/>
    </source>
</evidence>